<feature type="transmembrane region" description="Helical" evidence="1">
    <location>
        <begin position="124"/>
        <end position="152"/>
    </location>
</feature>
<keyword evidence="1" id="KW-0812">Transmembrane</keyword>
<evidence type="ECO:0000313" key="3">
    <source>
        <dbReference type="Proteomes" id="UP000220246"/>
    </source>
</evidence>
<name>A0A2A7UXV7_COMTR</name>
<keyword evidence="1" id="KW-0472">Membrane</keyword>
<dbReference type="Pfam" id="PF09955">
    <property type="entry name" value="DUF2189"/>
    <property type="match status" value="1"/>
</dbReference>
<dbReference type="AlphaFoldDB" id="A0A2A7UXV7"/>
<organism evidence="2 3">
    <name type="scientific">Comamonas terrigena</name>
    <dbReference type="NCBI Taxonomy" id="32013"/>
    <lineage>
        <taxon>Bacteria</taxon>
        <taxon>Pseudomonadati</taxon>
        <taxon>Pseudomonadota</taxon>
        <taxon>Betaproteobacteria</taxon>
        <taxon>Burkholderiales</taxon>
        <taxon>Comamonadaceae</taxon>
        <taxon>Comamonas</taxon>
    </lineage>
</organism>
<dbReference type="Proteomes" id="UP000220246">
    <property type="component" value="Unassembled WGS sequence"/>
</dbReference>
<keyword evidence="1" id="KW-1133">Transmembrane helix</keyword>
<dbReference type="RefSeq" id="WP_066533830.1">
    <property type="nucleotide sequence ID" value="NZ_PDEA01000001.1"/>
</dbReference>
<dbReference type="STRING" id="1219032.GCA_001515545_00900"/>
<feature type="transmembrane region" description="Helical" evidence="1">
    <location>
        <begin position="205"/>
        <end position="226"/>
    </location>
</feature>
<keyword evidence="3" id="KW-1185">Reference proteome</keyword>
<dbReference type="GeneID" id="80802464"/>
<sequence>MPGILTPTATVDLPTVRSISMLTPLEWLALGWKDICRAPWLSLAHGVFLTLVGLAILALGHNRFWLMAGALSGFLIVGPVVATSLYAISRALERGEAVSWQTARSTWSRWQSGRGSQAGGYWCLVRFGLLLALAATGWVVVSASLITVLSPVRIATPMDFLQQVVLAPDGRLFTLWLGLGSVLAAPIFASSVVAMPLLLDRRIGVFQAVLTSWLVVVENPVAMAWWAGLILLFTLLGLGSLLIGLVLVMPMLGHASWHAYRALVDASAFEARGPSAAEEEGRSRGL</sequence>
<feature type="transmembrane region" description="Helical" evidence="1">
    <location>
        <begin position="40"/>
        <end position="59"/>
    </location>
</feature>
<dbReference type="InterPro" id="IPR018692">
    <property type="entry name" value="DUF2189"/>
</dbReference>
<evidence type="ECO:0000313" key="2">
    <source>
        <dbReference type="EMBL" id="PEH90179.1"/>
    </source>
</evidence>
<reference evidence="3" key="1">
    <citation type="submission" date="2017-09" db="EMBL/GenBank/DDBJ databases">
        <title>FDA dAtabase for Regulatory Grade micrObial Sequences (FDA-ARGOS): Supporting development and validation of Infectious Disease Dx tests.</title>
        <authorList>
            <person name="Minogue T."/>
            <person name="Wolcott M."/>
            <person name="Wasieloski L."/>
            <person name="Aguilar W."/>
            <person name="Moore D."/>
            <person name="Tallon L."/>
            <person name="Sadzewicz L."/>
            <person name="Ott S."/>
            <person name="Zhao X."/>
            <person name="Nagaraj S."/>
            <person name="Vavikolanu K."/>
            <person name="Aluvathingal J."/>
            <person name="Nadendla S."/>
            <person name="Sichtig H."/>
        </authorList>
    </citation>
    <scope>NUCLEOTIDE SEQUENCE [LARGE SCALE GENOMIC DNA]</scope>
    <source>
        <strain evidence="3">FDAARGOS_394</strain>
    </source>
</reference>
<comment type="caution">
    <text evidence="2">The sequence shown here is derived from an EMBL/GenBank/DDBJ whole genome shotgun (WGS) entry which is preliminary data.</text>
</comment>
<proteinExistence type="predicted"/>
<protein>
    <submittedName>
        <fullName evidence="2">DUF2189 domain-containing protein</fullName>
    </submittedName>
</protein>
<feature type="transmembrane region" description="Helical" evidence="1">
    <location>
        <begin position="65"/>
        <end position="88"/>
    </location>
</feature>
<dbReference type="EMBL" id="PDEA01000001">
    <property type="protein sequence ID" value="PEH90179.1"/>
    <property type="molecule type" value="Genomic_DNA"/>
</dbReference>
<evidence type="ECO:0000256" key="1">
    <source>
        <dbReference type="SAM" id="Phobius"/>
    </source>
</evidence>
<accession>A0A2A7UXV7</accession>
<feature type="transmembrane region" description="Helical" evidence="1">
    <location>
        <begin position="172"/>
        <end position="198"/>
    </location>
</feature>
<gene>
    <name evidence="2" type="ORF">CRM82_17705</name>
</gene>
<feature type="transmembrane region" description="Helical" evidence="1">
    <location>
        <begin position="232"/>
        <end position="252"/>
    </location>
</feature>